<proteinExistence type="predicted"/>
<feature type="region of interest" description="Disordered" evidence="1">
    <location>
        <begin position="80"/>
        <end position="123"/>
    </location>
</feature>
<dbReference type="EMBL" id="JACAGC010000014">
    <property type="protein sequence ID" value="KAF6321334.1"/>
    <property type="molecule type" value="Genomic_DNA"/>
</dbReference>
<dbReference type="Proteomes" id="UP000585614">
    <property type="component" value="Unassembled WGS sequence"/>
</dbReference>
<evidence type="ECO:0000313" key="3">
    <source>
        <dbReference type="Proteomes" id="UP000585614"/>
    </source>
</evidence>
<sequence>MLFLKMVLHGVDDKYPGLSCLIFIPVGVARCSLMVIFSPWSWGWEVSYSLLIKVQEPVKKGSSSFQIQKRRYSERIGVGGQFSRNQQKHWSTPGLQESEATEGSSEMEAREVKMENWNELALR</sequence>
<evidence type="ECO:0000313" key="2">
    <source>
        <dbReference type="EMBL" id="KAF6321334.1"/>
    </source>
</evidence>
<organism evidence="2 3">
    <name type="scientific">Rhinolophus ferrumequinum</name>
    <name type="common">Greater horseshoe bat</name>
    <dbReference type="NCBI Taxonomy" id="59479"/>
    <lineage>
        <taxon>Eukaryota</taxon>
        <taxon>Metazoa</taxon>
        <taxon>Chordata</taxon>
        <taxon>Craniata</taxon>
        <taxon>Vertebrata</taxon>
        <taxon>Euteleostomi</taxon>
        <taxon>Mammalia</taxon>
        <taxon>Eutheria</taxon>
        <taxon>Laurasiatheria</taxon>
        <taxon>Chiroptera</taxon>
        <taxon>Yinpterochiroptera</taxon>
        <taxon>Rhinolophoidea</taxon>
        <taxon>Rhinolophidae</taxon>
        <taxon>Rhinolophinae</taxon>
        <taxon>Rhinolophus</taxon>
    </lineage>
</organism>
<protein>
    <submittedName>
        <fullName evidence="2">Uncharacterized protein</fullName>
    </submittedName>
</protein>
<feature type="compositionally biased region" description="Basic and acidic residues" evidence="1">
    <location>
        <begin position="107"/>
        <end position="123"/>
    </location>
</feature>
<gene>
    <name evidence="2" type="ORF">mRhiFer1_008449</name>
</gene>
<reference evidence="2 3" key="1">
    <citation type="journal article" date="2020" name="Nature">
        <title>Six reference-quality genomes reveal evolution of bat adaptations.</title>
        <authorList>
            <person name="Jebb D."/>
            <person name="Huang Z."/>
            <person name="Pippel M."/>
            <person name="Hughes G.M."/>
            <person name="Lavrichenko K."/>
            <person name="Devanna P."/>
            <person name="Winkler S."/>
            <person name="Jermiin L.S."/>
            <person name="Skirmuntt E.C."/>
            <person name="Katzourakis A."/>
            <person name="Burkitt-Gray L."/>
            <person name="Ray D.A."/>
            <person name="Sullivan K.A.M."/>
            <person name="Roscito J.G."/>
            <person name="Kirilenko B.M."/>
            <person name="Davalos L.M."/>
            <person name="Corthals A.P."/>
            <person name="Power M.L."/>
            <person name="Jones G."/>
            <person name="Ransome R.D."/>
            <person name="Dechmann D.K.N."/>
            <person name="Locatelli A.G."/>
            <person name="Puechmaille S.J."/>
            <person name="Fedrigo O."/>
            <person name="Jarvis E.D."/>
            <person name="Hiller M."/>
            <person name="Vernes S.C."/>
            <person name="Myers E.W."/>
            <person name="Teeling E.C."/>
        </authorList>
    </citation>
    <scope>NUCLEOTIDE SEQUENCE [LARGE SCALE GENOMIC DNA]</scope>
    <source>
        <strain evidence="2">MRhiFer1</strain>
        <tissue evidence="2">Lung</tissue>
    </source>
</reference>
<comment type="caution">
    <text evidence="2">The sequence shown here is derived from an EMBL/GenBank/DDBJ whole genome shotgun (WGS) entry which is preliminary data.</text>
</comment>
<dbReference type="AlphaFoldDB" id="A0A7J7V8A1"/>
<name>A0A7J7V8A1_RHIFE</name>
<evidence type="ECO:0000256" key="1">
    <source>
        <dbReference type="SAM" id="MobiDB-lite"/>
    </source>
</evidence>
<accession>A0A7J7V8A1</accession>
<feature type="compositionally biased region" description="Polar residues" evidence="1">
    <location>
        <begin position="82"/>
        <end position="95"/>
    </location>
</feature>